<evidence type="ECO:0000313" key="2">
    <source>
        <dbReference type="Proteomes" id="UP000242474"/>
    </source>
</evidence>
<evidence type="ECO:0000313" key="1">
    <source>
        <dbReference type="EMBL" id="PIA12699.1"/>
    </source>
</evidence>
<dbReference type="OrthoDB" id="5596036at2759"/>
<gene>
    <name evidence="1" type="ORF">COEREDRAFT_12335</name>
</gene>
<organism evidence="1 2">
    <name type="scientific">Coemansia reversa (strain ATCC 12441 / NRRL 1564)</name>
    <dbReference type="NCBI Taxonomy" id="763665"/>
    <lineage>
        <taxon>Eukaryota</taxon>
        <taxon>Fungi</taxon>
        <taxon>Fungi incertae sedis</taxon>
        <taxon>Zoopagomycota</taxon>
        <taxon>Kickxellomycotina</taxon>
        <taxon>Kickxellomycetes</taxon>
        <taxon>Kickxellales</taxon>
        <taxon>Kickxellaceae</taxon>
        <taxon>Coemansia</taxon>
    </lineage>
</organism>
<accession>A0A2G5B119</accession>
<dbReference type="Proteomes" id="UP000242474">
    <property type="component" value="Unassembled WGS sequence"/>
</dbReference>
<proteinExistence type="predicted"/>
<dbReference type="EMBL" id="KZ303586">
    <property type="protein sequence ID" value="PIA12699.1"/>
    <property type="molecule type" value="Genomic_DNA"/>
</dbReference>
<evidence type="ECO:0008006" key="3">
    <source>
        <dbReference type="Google" id="ProtNLM"/>
    </source>
</evidence>
<reference evidence="1 2" key="1">
    <citation type="journal article" date="2015" name="Genome Biol. Evol.">
        <title>Phylogenomic analyses indicate that early fungi evolved digesting cell walls of algal ancestors of land plants.</title>
        <authorList>
            <person name="Chang Y."/>
            <person name="Wang S."/>
            <person name="Sekimoto S."/>
            <person name="Aerts A.L."/>
            <person name="Choi C."/>
            <person name="Clum A."/>
            <person name="LaButti K.M."/>
            <person name="Lindquist E.A."/>
            <person name="Yee Ngan C."/>
            <person name="Ohm R.A."/>
            <person name="Salamov A.A."/>
            <person name="Grigoriev I.V."/>
            <person name="Spatafora J.W."/>
            <person name="Berbee M.L."/>
        </authorList>
    </citation>
    <scope>NUCLEOTIDE SEQUENCE [LARGE SCALE GENOMIC DNA]</scope>
    <source>
        <strain evidence="1 2">NRRL 1564</strain>
    </source>
</reference>
<dbReference type="STRING" id="763665.A0A2G5B119"/>
<protein>
    <recommendedName>
        <fullName evidence="3">Reverse transcriptase domain-containing protein</fullName>
    </recommendedName>
</protein>
<keyword evidence="2" id="KW-1185">Reference proteome</keyword>
<sequence length="660" mass="75556">MLYMDDTAVILQSLKHWPILQGALDKYCAASTAVFNAAKTEILTYNHPPGEIPPNLPVQPKQPGTVVRYLGAMIGSKVTTQTRKELADKLITSVLAAAQRAVFRHSTLEGRAFALRTFIYPKFAFTFRCEPFLMTQVTTADKRLRRIFWGPLNGFLRTQLSSRPLRDGGYGLPSLEAAYKATLLKMVRTFIDLTDNQNPPTLASPIPEWPEIMRETWRISTLCHTHRPFPTSLLDIAERDMSAVLYVPIAQNNAQGQVRSNTWPPVWHKVLEVMYSGILANNARPHPENRRGDPLDAPLFFTRTFIIPTTNDWVTICRALYNIVLQDDIRSLYTQRLIPRLIQWLRTTVPETRGQQHCNDNLRRTLEYHMDTIALPNISSREITEARGRSHYSNWTWGRLDAQAPQHPFEQWGDMKATRAFLLMDPEILKIPQFTILDAALAPKNKKEQPSWQTIQRMRAPPSVRSTIRRLCLNRMPDRREPGCQCGESNETIAHTLSCPDFAHIRNLFFPIWMSIAHKIVSAISNEADNGRPPAYFRSRLPRHAPRLDNWLALPFICWQAFLGISSESARAFLDCFQLAAALIVHLHWVARNDSAYSFTNWNTRRMAMQFNELYLRYAHAYIPPQSPISQFLLLATYIIHNAALPSGAEDNSQRSRNPP</sequence>
<name>A0A2G5B119_COERN</name>
<dbReference type="AlphaFoldDB" id="A0A2G5B119"/>